<feature type="compositionally biased region" description="Low complexity" evidence="1">
    <location>
        <begin position="35"/>
        <end position="51"/>
    </location>
</feature>
<comment type="caution">
    <text evidence="2">The sequence shown here is derived from an EMBL/GenBank/DDBJ whole genome shotgun (WGS) entry which is preliminary data.</text>
</comment>
<reference evidence="2" key="2">
    <citation type="submission" date="2023-06" db="EMBL/GenBank/DDBJ databases">
        <authorList>
            <consortium name="Lawrence Berkeley National Laboratory"/>
            <person name="Haridas S."/>
            <person name="Hensen N."/>
            <person name="Bonometti L."/>
            <person name="Westerberg I."/>
            <person name="Brannstrom I.O."/>
            <person name="Guillou S."/>
            <person name="Cros-Aarteil S."/>
            <person name="Calhoun S."/>
            <person name="Kuo A."/>
            <person name="Mondo S."/>
            <person name="Pangilinan J."/>
            <person name="Riley R."/>
            <person name="Labutti K."/>
            <person name="Andreopoulos B."/>
            <person name="Lipzen A."/>
            <person name="Chen C."/>
            <person name="Yanf M."/>
            <person name="Daum C."/>
            <person name="Ng V."/>
            <person name="Clum A."/>
            <person name="Steindorff A."/>
            <person name="Ohm R."/>
            <person name="Martin F."/>
            <person name="Silar P."/>
            <person name="Natvig D."/>
            <person name="Lalanne C."/>
            <person name="Gautier V."/>
            <person name="Ament-Velasquez S.L."/>
            <person name="Kruys A."/>
            <person name="Hutchinson M.I."/>
            <person name="Powell A.J."/>
            <person name="Barry K."/>
            <person name="Miller A.N."/>
            <person name="Grigoriev I.V."/>
            <person name="Debuchy R."/>
            <person name="Gladieux P."/>
            <person name="Thoren M.H."/>
            <person name="Johannesson H."/>
        </authorList>
    </citation>
    <scope>NUCLEOTIDE SEQUENCE</scope>
    <source>
        <strain evidence="2">CBS 955.72</strain>
    </source>
</reference>
<accession>A0AAJ0MKD2</accession>
<proteinExistence type="predicted"/>
<dbReference type="EMBL" id="JAUIQD010000001">
    <property type="protein sequence ID" value="KAK3363690.1"/>
    <property type="molecule type" value="Genomic_DNA"/>
</dbReference>
<evidence type="ECO:0000313" key="2">
    <source>
        <dbReference type="EMBL" id="KAK3363690.1"/>
    </source>
</evidence>
<dbReference type="AlphaFoldDB" id="A0AAJ0MKD2"/>
<feature type="compositionally biased region" description="Polar residues" evidence="1">
    <location>
        <begin position="59"/>
        <end position="72"/>
    </location>
</feature>
<sequence length="105" mass="11093">MAAIKRKADDTADGNVPSITMAKHKASDDNLALFNSLNGDNSSGDTNDSGSPESKNDSDSGTTNRISTTTSGFEVRAYENGILSPNSSKPAQDLDAIRHHLTRTP</sequence>
<evidence type="ECO:0000313" key="3">
    <source>
        <dbReference type="Proteomes" id="UP001275084"/>
    </source>
</evidence>
<protein>
    <submittedName>
        <fullName evidence="2">Uncharacterized protein</fullName>
    </submittedName>
</protein>
<reference evidence="2" key="1">
    <citation type="journal article" date="2023" name="Mol. Phylogenet. Evol.">
        <title>Genome-scale phylogeny and comparative genomics of the fungal order Sordariales.</title>
        <authorList>
            <person name="Hensen N."/>
            <person name="Bonometti L."/>
            <person name="Westerberg I."/>
            <person name="Brannstrom I.O."/>
            <person name="Guillou S."/>
            <person name="Cros-Aarteil S."/>
            <person name="Calhoun S."/>
            <person name="Haridas S."/>
            <person name="Kuo A."/>
            <person name="Mondo S."/>
            <person name="Pangilinan J."/>
            <person name="Riley R."/>
            <person name="LaButti K."/>
            <person name="Andreopoulos B."/>
            <person name="Lipzen A."/>
            <person name="Chen C."/>
            <person name="Yan M."/>
            <person name="Daum C."/>
            <person name="Ng V."/>
            <person name="Clum A."/>
            <person name="Steindorff A."/>
            <person name="Ohm R.A."/>
            <person name="Martin F."/>
            <person name="Silar P."/>
            <person name="Natvig D.O."/>
            <person name="Lalanne C."/>
            <person name="Gautier V."/>
            <person name="Ament-Velasquez S.L."/>
            <person name="Kruys A."/>
            <person name="Hutchinson M.I."/>
            <person name="Powell A.J."/>
            <person name="Barry K."/>
            <person name="Miller A.N."/>
            <person name="Grigoriev I.V."/>
            <person name="Debuchy R."/>
            <person name="Gladieux P."/>
            <person name="Hiltunen Thoren M."/>
            <person name="Johannesson H."/>
        </authorList>
    </citation>
    <scope>NUCLEOTIDE SEQUENCE</scope>
    <source>
        <strain evidence="2">CBS 955.72</strain>
    </source>
</reference>
<organism evidence="2 3">
    <name type="scientific">Lasiosphaeria hispida</name>
    <dbReference type="NCBI Taxonomy" id="260671"/>
    <lineage>
        <taxon>Eukaryota</taxon>
        <taxon>Fungi</taxon>
        <taxon>Dikarya</taxon>
        <taxon>Ascomycota</taxon>
        <taxon>Pezizomycotina</taxon>
        <taxon>Sordariomycetes</taxon>
        <taxon>Sordariomycetidae</taxon>
        <taxon>Sordariales</taxon>
        <taxon>Lasiosphaeriaceae</taxon>
        <taxon>Lasiosphaeria</taxon>
    </lineage>
</organism>
<keyword evidence="3" id="KW-1185">Reference proteome</keyword>
<evidence type="ECO:0000256" key="1">
    <source>
        <dbReference type="SAM" id="MobiDB-lite"/>
    </source>
</evidence>
<gene>
    <name evidence="2" type="ORF">B0T25DRAFT_576242</name>
</gene>
<name>A0AAJ0MKD2_9PEZI</name>
<feature type="region of interest" description="Disordered" evidence="1">
    <location>
        <begin position="32"/>
        <end position="105"/>
    </location>
</feature>
<dbReference type="Proteomes" id="UP001275084">
    <property type="component" value="Unassembled WGS sequence"/>
</dbReference>